<dbReference type="InterPro" id="IPR024735">
    <property type="entry name" value="TcpC"/>
</dbReference>
<sequence>MPQTHHSTAASALKGRAAVVGVWALIVLWPVLAARAFVPAPAHVAQEAKPVEQPESRQRAGAIAEAYVSAWLRATRTSSDDLARFGDIGGLVLPDRPTEARDLGIASSVSNGAASTVTVSAAVHEVSASPDGKASDGWPMRFFQVDVVEKQGGALAPLGLPRAVAAPAAKTEPIPGYGSTLSTTHPAAQAAQAFIAAYCCGAGDASRYTSPGSGITAISPAPYRDAKPISVAAQDTPAEVPQDGAQALLLLRVQLSTADGRMATADYTLKMLGRAGRWEVAQLNPPPRSTSTARTTQ</sequence>
<dbReference type="Proteomes" id="UP001304769">
    <property type="component" value="Unassembled WGS sequence"/>
</dbReference>
<evidence type="ECO:0000313" key="2">
    <source>
        <dbReference type="Proteomes" id="UP001304769"/>
    </source>
</evidence>
<keyword evidence="2" id="KW-1185">Reference proteome</keyword>
<comment type="caution">
    <text evidence="1">The sequence shown here is derived from an EMBL/GenBank/DDBJ whole genome shotgun (WGS) entry which is preliminary data.</text>
</comment>
<gene>
    <name evidence="1" type="ORF">SPF06_18980</name>
</gene>
<dbReference type="RefSeq" id="WP_323280721.1">
    <property type="nucleotide sequence ID" value="NZ_JAYGGQ010000017.1"/>
</dbReference>
<dbReference type="Pfam" id="PF12642">
    <property type="entry name" value="TpcC"/>
    <property type="match status" value="1"/>
</dbReference>
<reference evidence="1 2" key="1">
    <citation type="submission" date="2023-12" db="EMBL/GenBank/DDBJ databases">
        <title>Sinomonas terricola sp. nov, isolated from litchi orchard soil in Guangdong, PR China.</title>
        <authorList>
            <person name="Jiaxin W."/>
            <person name="Yang Z."/>
            <person name="Honghui Z."/>
        </authorList>
    </citation>
    <scope>NUCLEOTIDE SEQUENCE [LARGE SCALE GENOMIC DNA]</scope>
    <source>
        <strain evidence="1 2">JGH33</strain>
    </source>
</reference>
<evidence type="ECO:0000313" key="1">
    <source>
        <dbReference type="EMBL" id="MEA5456812.1"/>
    </source>
</evidence>
<organism evidence="1 2">
    <name type="scientific">Sinomonas terricola</name>
    <dbReference type="NCBI Taxonomy" id="3110330"/>
    <lineage>
        <taxon>Bacteria</taxon>
        <taxon>Bacillati</taxon>
        <taxon>Actinomycetota</taxon>
        <taxon>Actinomycetes</taxon>
        <taxon>Micrococcales</taxon>
        <taxon>Micrococcaceae</taxon>
        <taxon>Sinomonas</taxon>
    </lineage>
</organism>
<name>A0ABU5TAU5_9MICC</name>
<protein>
    <submittedName>
        <fullName evidence="1">Conjugal transfer protein</fullName>
    </submittedName>
</protein>
<accession>A0ABU5TAU5</accession>
<dbReference type="EMBL" id="JAYGGQ010000017">
    <property type="protein sequence ID" value="MEA5456812.1"/>
    <property type="molecule type" value="Genomic_DNA"/>
</dbReference>
<proteinExistence type="predicted"/>